<keyword evidence="2" id="KW-1185">Reference proteome</keyword>
<dbReference type="RefSeq" id="WP_091773689.1">
    <property type="nucleotide sequence ID" value="NZ_CAESCL010000034.1"/>
</dbReference>
<dbReference type="InterPro" id="IPR052927">
    <property type="entry name" value="DCC_oxidoreductase"/>
</dbReference>
<evidence type="ECO:0000313" key="1">
    <source>
        <dbReference type="EMBL" id="SEQ55373.1"/>
    </source>
</evidence>
<dbReference type="GO" id="GO:0015035">
    <property type="term" value="F:protein-disulfide reductase activity"/>
    <property type="evidence" value="ECO:0007669"/>
    <property type="project" value="InterPro"/>
</dbReference>
<proteinExistence type="predicted"/>
<dbReference type="InterPro" id="IPR007263">
    <property type="entry name" value="DCC1-like"/>
</dbReference>
<dbReference type="PANTHER" id="PTHR33639">
    <property type="entry name" value="THIOL-DISULFIDE OXIDOREDUCTASE DCC"/>
    <property type="match status" value="1"/>
</dbReference>
<dbReference type="Pfam" id="PF04134">
    <property type="entry name" value="DCC1-like"/>
    <property type="match status" value="1"/>
</dbReference>
<dbReference type="EMBL" id="FOES01000017">
    <property type="protein sequence ID" value="SEQ55373.1"/>
    <property type="molecule type" value="Genomic_DNA"/>
</dbReference>
<dbReference type="PANTHER" id="PTHR33639:SF2">
    <property type="entry name" value="DUF393 DOMAIN-CONTAINING PROTEIN"/>
    <property type="match status" value="1"/>
</dbReference>
<evidence type="ECO:0000313" key="2">
    <source>
        <dbReference type="Proteomes" id="UP000199427"/>
    </source>
</evidence>
<dbReference type="Proteomes" id="UP000199427">
    <property type="component" value="Unassembled WGS sequence"/>
</dbReference>
<reference evidence="1 2" key="1">
    <citation type="submission" date="2016-10" db="EMBL/GenBank/DDBJ databases">
        <authorList>
            <person name="de Groot N.N."/>
        </authorList>
    </citation>
    <scope>NUCLEOTIDE SEQUENCE [LARGE SCALE GENOMIC DNA]</scope>
    <source>
        <strain evidence="1 2">DSM 21633</strain>
    </source>
</reference>
<name>A0A1H9GZF8_9BACI</name>
<organism evidence="1 2">
    <name type="scientific">Piscibacillus halophilus</name>
    <dbReference type="NCBI Taxonomy" id="571933"/>
    <lineage>
        <taxon>Bacteria</taxon>
        <taxon>Bacillati</taxon>
        <taxon>Bacillota</taxon>
        <taxon>Bacilli</taxon>
        <taxon>Bacillales</taxon>
        <taxon>Bacillaceae</taxon>
        <taxon>Piscibacillus</taxon>
    </lineage>
</organism>
<accession>A0A1H9GZF8</accession>
<dbReference type="STRING" id="571933.SAMN05216362_11728"/>
<protein>
    <submittedName>
        <fullName evidence="1">Predicted thiol-disulfide oxidoreductase YuxK, DCC family</fullName>
    </submittedName>
</protein>
<dbReference type="AlphaFoldDB" id="A0A1H9GZF8"/>
<gene>
    <name evidence="1" type="ORF">SAMN05216362_11728</name>
</gene>
<sequence length="133" mass="15893">MVKERGIILFDGVCNLCNGIVQFILKRDQHDHFQFSSLQSNTSQNVLKQYHLSHNLETFVYVYQNKAFTKSSAALRVFRDLGGLWKLLYALIIVPKFMRDPIYNWIAKNRYKWFGKRNECMLPRPEYKHKFLD</sequence>
<dbReference type="OrthoDB" id="9785438at2"/>